<organism evidence="7 8">
    <name type="scientific">Caldiarchaeum subterraneum</name>
    <dbReference type="NCBI Taxonomy" id="311458"/>
    <lineage>
        <taxon>Archaea</taxon>
        <taxon>Nitrososphaerota</taxon>
        <taxon>Candidatus Caldarchaeales</taxon>
        <taxon>Candidatus Caldarchaeaceae</taxon>
        <taxon>Candidatus Caldarchaeum</taxon>
    </lineage>
</organism>
<evidence type="ECO:0000256" key="1">
    <source>
        <dbReference type="ARBA" id="ARBA00022485"/>
    </source>
</evidence>
<dbReference type="GO" id="GO:0051539">
    <property type="term" value="F:4 iron, 4 sulfur cluster binding"/>
    <property type="evidence" value="ECO:0007669"/>
    <property type="project" value="UniProtKB-KW"/>
</dbReference>
<feature type="domain" description="Cysteine-rich" evidence="6">
    <location>
        <begin position="2"/>
        <end position="60"/>
    </location>
</feature>
<dbReference type="Pfam" id="PF02754">
    <property type="entry name" value="CCG"/>
    <property type="match status" value="1"/>
</dbReference>
<keyword evidence="2" id="KW-0479">Metal-binding</keyword>
<protein>
    <submittedName>
        <fullName evidence="7">Anaerobic glycerol-3-phosphate dehydrogenase subunit C</fullName>
    </submittedName>
</protein>
<evidence type="ECO:0000256" key="2">
    <source>
        <dbReference type="ARBA" id="ARBA00022723"/>
    </source>
</evidence>
<keyword evidence="3" id="KW-0677">Repeat</keyword>
<sequence>LEVEVKETGMCCGMAGTFGLKHRPLGFGLSMAIGEPLFQLFKNDKLDYIITESSVCKIQLEQGTGLNVIHPLEVLNNVIKL</sequence>
<evidence type="ECO:0000256" key="4">
    <source>
        <dbReference type="ARBA" id="ARBA00023004"/>
    </source>
</evidence>
<keyword evidence="1" id="KW-0004">4Fe-4S</keyword>
<dbReference type="GO" id="GO:0016491">
    <property type="term" value="F:oxidoreductase activity"/>
    <property type="evidence" value="ECO:0007669"/>
    <property type="project" value="UniProtKB-ARBA"/>
</dbReference>
<dbReference type="GO" id="GO:0046872">
    <property type="term" value="F:metal ion binding"/>
    <property type="evidence" value="ECO:0007669"/>
    <property type="project" value="UniProtKB-KW"/>
</dbReference>
<comment type="caution">
    <text evidence="7">The sequence shown here is derived from an EMBL/GenBank/DDBJ whole genome shotgun (WGS) entry which is preliminary data.</text>
</comment>
<evidence type="ECO:0000313" key="7">
    <source>
        <dbReference type="EMBL" id="HIQ29941.1"/>
    </source>
</evidence>
<dbReference type="InterPro" id="IPR004017">
    <property type="entry name" value="Cys_rich_dom"/>
</dbReference>
<evidence type="ECO:0000259" key="6">
    <source>
        <dbReference type="Pfam" id="PF02754"/>
    </source>
</evidence>
<evidence type="ECO:0000313" key="8">
    <source>
        <dbReference type="Proteomes" id="UP000608579"/>
    </source>
</evidence>
<proteinExistence type="predicted"/>
<dbReference type="PANTHER" id="PTHR32479">
    <property type="entry name" value="GLYCOLATE OXIDASE IRON-SULFUR SUBUNIT"/>
    <property type="match status" value="1"/>
</dbReference>
<keyword evidence="4" id="KW-0408">Iron</keyword>
<feature type="non-terminal residue" evidence="7">
    <location>
        <position position="1"/>
    </location>
</feature>
<dbReference type="AlphaFoldDB" id="A0A832ZZ02"/>
<dbReference type="EMBL" id="DQVM01000100">
    <property type="protein sequence ID" value="HIQ29941.1"/>
    <property type="molecule type" value="Genomic_DNA"/>
</dbReference>
<name>A0A832ZZ02_CALS0</name>
<accession>A0A832ZZ02</accession>
<evidence type="ECO:0000256" key="5">
    <source>
        <dbReference type="ARBA" id="ARBA00023014"/>
    </source>
</evidence>
<dbReference type="Proteomes" id="UP000608579">
    <property type="component" value="Unassembled WGS sequence"/>
</dbReference>
<reference evidence="7" key="1">
    <citation type="journal article" date="2020" name="ISME J.">
        <title>Gammaproteobacteria mediating utilization of methyl-, sulfur- and petroleum organic compounds in deep ocean hydrothermal plumes.</title>
        <authorList>
            <person name="Zhou Z."/>
            <person name="Liu Y."/>
            <person name="Pan J."/>
            <person name="Cron B.R."/>
            <person name="Toner B.M."/>
            <person name="Anantharaman K."/>
            <person name="Breier J.A."/>
            <person name="Dick G.J."/>
            <person name="Li M."/>
        </authorList>
    </citation>
    <scope>NUCLEOTIDE SEQUENCE</scope>
    <source>
        <strain evidence="7">SZUA-1515</strain>
    </source>
</reference>
<keyword evidence="5" id="KW-0411">Iron-sulfur</keyword>
<gene>
    <name evidence="7" type="primary">glpC</name>
    <name evidence="7" type="ORF">EYH45_05190</name>
</gene>
<dbReference type="PANTHER" id="PTHR32479:SF19">
    <property type="entry name" value="ANAEROBIC GLYCEROL-3-PHOSPHATE DEHYDROGENASE SUBUNIT C"/>
    <property type="match status" value="1"/>
</dbReference>
<evidence type="ECO:0000256" key="3">
    <source>
        <dbReference type="ARBA" id="ARBA00022737"/>
    </source>
</evidence>